<name>A0A919REK0_9ACTN</name>
<dbReference type="SMART" id="SM00729">
    <property type="entry name" value="Elp3"/>
    <property type="match status" value="1"/>
</dbReference>
<accession>A0A919REK0</accession>
<evidence type="ECO:0000259" key="2">
    <source>
        <dbReference type="PROSITE" id="PS51918"/>
    </source>
</evidence>
<dbReference type="PROSITE" id="PS51918">
    <property type="entry name" value="RADICAL_SAM"/>
    <property type="match status" value="1"/>
</dbReference>
<dbReference type="GO" id="GO:0005737">
    <property type="term" value="C:cytoplasm"/>
    <property type="evidence" value="ECO:0007669"/>
    <property type="project" value="TreeGrafter"/>
</dbReference>
<dbReference type="InterPro" id="IPR010723">
    <property type="entry name" value="HemN_C"/>
</dbReference>
<dbReference type="InterPro" id="IPR006638">
    <property type="entry name" value="Elp3/MiaA/NifB-like_rSAM"/>
</dbReference>
<dbReference type="Proteomes" id="UP000606172">
    <property type="component" value="Unassembled WGS sequence"/>
</dbReference>
<keyword evidence="4" id="KW-1185">Reference proteome</keyword>
<organism evidence="3 4">
    <name type="scientific">Sinosporangium siamense</name>
    <dbReference type="NCBI Taxonomy" id="1367973"/>
    <lineage>
        <taxon>Bacteria</taxon>
        <taxon>Bacillati</taxon>
        <taxon>Actinomycetota</taxon>
        <taxon>Actinomycetes</taxon>
        <taxon>Streptosporangiales</taxon>
        <taxon>Streptosporangiaceae</taxon>
        <taxon>Sinosporangium</taxon>
    </lineage>
</organism>
<gene>
    <name evidence="3" type="ORF">Ssi02_06770</name>
</gene>
<dbReference type="SUPFAM" id="SSF102114">
    <property type="entry name" value="Radical SAM enzymes"/>
    <property type="match status" value="1"/>
</dbReference>
<dbReference type="RefSeq" id="WP_204020854.1">
    <property type="nucleotide sequence ID" value="NZ_BOOW01000006.1"/>
</dbReference>
<dbReference type="InterPro" id="IPR034505">
    <property type="entry name" value="Coproporphyrinogen-III_oxidase"/>
</dbReference>
<proteinExistence type="predicted"/>
<dbReference type="Pfam" id="PF04055">
    <property type="entry name" value="Radical_SAM"/>
    <property type="match status" value="1"/>
</dbReference>
<dbReference type="EMBL" id="BOOW01000006">
    <property type="protein sequence ID" value="GII90446.1"/>
    <property type="molecule type" value="Genomic_DNA"/>
</dbReference>
<dbReference type="GO" id="GO:0006779">
    <property type="term" value="P:porphyrin-containing compound biosynthetic process"/>
    <property type="evidence" value="ECO:0007669"/>
    <property type="project" value="TreeGrafter"/>
</dbReference>
<dbReference type="SFLD" id="SFLDS00029">
    <property type="entry name" value="Radical_SAM"/>
    <property type="match status" value="1"/>
</dbReference>
<dbReference type="NCBIfam" id="NF006067">
    <property type="entry name" value="PRK08208.1"/>
    <property type="match status" value="1"/>
</dbReference>
<dbReference type="InterPro" id="IPR007197">
    <property type="entry name" value="rSAM"/>
</dbReference>
<dbReference type="PANTHER" id="PTHR13932">
    <property type="entry name" value="COPROPORPHYRINIGEN III OXIDASE"/>
    <property type="match status" value="1"/>
</dbReference>
<dbReference type="AlphaFoldDB" id="A0A919REK0"/>
<feature type="domain" description="Radical SAM core" evidence="2">
    <location>
        <begin position="37"/>
        <end position="275"/>
    </location>
</feature>
<protein>
    <recommendedName>
        <fullName evidence="1">Heme chaperone HemW</fullName>
    </recommendedName>
</protein>
<dbReference type="CDD" id="cd01335">
    <property type="entry name" value="Radical_SAM"/>
    <property type="match status" value="1"/>
</dbReference>
<evidence type="ECO:0000313" key="3">
    <source>
        <dbReference type="EMBL" id="GII90446.1"/>
    </source>
</evidence>
<dbReference type="SFLD" id="SFLDG01065">
    <property type="entry name" value="anaerobic_coproporphyrinogen-I"/>
    <property type="match status" value="1"/>
</dbReference>
<dbReference type="InterPro" id="IPR058240">
    <property type="entry name" value="rSAM_sf"/>
</dbReference>
<sequence length="435" mass="48381">MEVTSGPYQGYVYAYPHKTAYRQFAPRLDLRDLWAAEPRRKALFLYIHIPFCEMRCGFCNLFTRTGAPEKLTQAYLDALDRQASAVRAAIGDDARFAVAAFGGGTPTYLSAGELERLFDIAQKEMGADLHTMPLSVETSPATATPDRLAVLRSSGTNRVSIGVQSFIDAEARAAVRPQKRAEVEKALTAIRAEGFERLNIDLIYGIDGQTSTSWRYSLDAALAWRPEEIYLYPLYVRPLTGLGRHAVDWDDQRMTLYREGRDHLLAEGYEQVSMRMFRLPGTGGDAGEYCCQRDGMVGLGAGARSYTGEVHYSFDYAVGARHVRAIIDDYVGRPAGDFAYAEGGFHLNDHERRRRYLIQSLLQAEGLDREAYRETFGTDAVADFPTLERFADTGWLTADAERLALTAEGLAHSDAIGPSLFSPAVQALMNTYEGR</sequence>
<dbReference type="GO" id="GO:0003824">
    <property type="term" value="F:catalytic activity"/>
    <property type="evidence" value="ECO:0007669"/>
    <property type="project" value="InterPro"/>
</dbReference>
<comment type="caution">
    <text evidence="3">The sequence shown here is derived from an EMBL/GenBank/DDBJ whole genome shotgun (WGS) entry which is preliminary data.</text>
</comment>
<dbReference type="Gene3D" id="3.30.750.200">
    <property type="match status" value="1"/>
</dbReference>
<dbReference type="PANTHER" id="PTHR13932:SF5">
    <property type="entry name" value="RADICAL S-ADENOSYL METHIONINE DOMAIN-CONTAINING PROTEIN 1, MITOCHONDRIAL"/>
    <property type="match status" value="1"/>
</dbReference>
<reference evidence="3" key="1">
    <citation type="submission" date="2021-01" db="EMBL/GenBank/DDBJ databases">
        <title>Whole genome shotgun sequence of Sinosporangium siamense NBRC 109515.</title>
        <authorList>
            <person name="Komaki H."/>
            <person name="Tamura T."/>
        </authorList>
    </citation>
    <scope>NUCLEOTIDE SEQUENCE</scope>
    <source>
        <strain evidence="3">NBRC 109515</strain>
    </source>
</reference>
<dbReference type="Pfam" id="PF06969">
    <property type="entry name" value="HemN_C"/>
    <property type="match status" value="1"/>
</dbReference>
<evidence type="ECO:0000256" key="1">
    <source>
        <dbReference type="ARBA" id="ARBA00017228"/>
    </source>
</evidence>
<dbReference type="GO" id="GO:0051539">
    <property type="term" value="F:4 iron, 4 sulfur cluster binding"/>
    <property type="evidence" value="ECO:0007669"/>
    <property type="project" value="TreeGrafter"/>
</dbReference>
<evidence type="ECO:0000313" key="4">
    <source>
        <dbReference type="Proteomes" id="UP000606172"/>
    </source>
</evidence>